<name>A0ABU1JLV4_9PROT</name>
<feature type="domain" description="Luciferase-like" evidence="1">
    <location>
        <begin position="25"/>
        <end position="299"/>
    </location>
</feature>
<evidence type="ECO:0000313" key="3">
    <source>
        <dbReference type="Proteomes" id="UP001262410"/>
    </source>
</evidence>
<dbReference type="InterPro" id="IPR024003">
    <property type="entry name" value="Luciferase-like_KPN01858"/>
</dbReference>
<gene>
    <name evidence="2" type="ORF">E9232_001511</name>
</gene>
<evidence type="ECO:0000313" key="2">
    <source>
        <dbReference type="EMBL" id="MDR6289004.1"/>
    </source>
</evidence>
<comment type="caution">
    <text evidence="2">The sequence shown here is derived from an EMBL/GenBank/DDBJ whole genome shotgun (WGS) entry which is preliminary data.</text>
</comment>
<organism evidence="2 3">
    <name type="scientific">Inquilinus ginsengisoli</name>
    <dbReference type="NCBI Taxonomy" id="363840"/>
    <lineage>
        <taxon>Bacteria</taxon>
        <taxon>Pseudomonadati</taxon>
        <taxon>Pseudomonadota</taxon>
        <taxon>Alphaproteobacteria</taxon>
        <taxon>Rhodospirillales</taxon>
        <taxon>Rhodospirillaceae</taxon>
        <taxon>Inquilinus</taxon>
    </lineage>
</organism>
<dbReference type="PANTHER" id="PTHR30137">
    <property type="entry name" value="LUCIFERASE-LIKE MONOOXYGENASE"/>
    <property type="match status" value="1"/>
</dbReference>
<keyword evidence="3" id="KW-1185">Reference proteome</keyword>
<reference evidence="2 3" key="1">
    <citation type="submission" date="2023-07" db="EMBL/GenBank/DDBJ databases">
        <title>Sorghum-associated microbial communities from plants grown in Nebraska, USA.</title>
        <authorList>
            <person name="Schachtman D."/>
        </authorList>
    </citation>
    <scope>NUCLEOTIDE SEQUENCE [LARGE SCALE GENOMIC DNA]</scope>
    <source>
        <strain evidence="2 3">584</strain>
    </source>
</reference>
<dbReference type="Proteomes" id="UP001262410">
    <property type="component" value="Unassembled WGS sequence"/>
</dbReference>
<dbReference type="InterPro" id="IPR011251">
    <property type="entry name" value="Luciferase-like_dom"/>
</dbReference>
<sequence length="355" mass="37544">MTQDHEGTTAVNAKRLGFFTRLLDEASAGERYRLATEQIVAAERHGFDSAWVAQHHFHEAEGGLPAPLVFLAQVAARTSRIRLGTGIITLPLENPVRVAEDTAVLDLLSGGRLEIGLGTGGTPSAFAAFGLDSAERSEIFGRHLRVLLDAWGGRPLDGGDTRLYPAAPQLLGRLWQATFSVAGGARAGAAGDGLMLSRTQPRPASAPDASLADLQNPIVDAYLAALPAGIEPRILGSRSVFVADDRAEARHFAECGLRRQADRFAAAGRGAPADTLDELIAAFDVHLGTPEEVIASLAADTTLERVTDLVVQVHSVDPPHPLILRSIELVAQQVAPALGWARRAATDGIRVAAAR</sequence>
<dbReference type="SUPFAM" id="SSF51679">
    <property type="entry name" value="Bacterial luciferase-like"/>
    <property type="match status" value="1"/>
</dbReference>
<dbReference type="InterPro" id="IPR050766">
    <property type="entry name" value="Bact_Lucif_Oxidored"/>
</dbReference>
<dbReference type="NCBIfam" id="TIGR04027">
    <property type="entry name" value="LLM_KPN_01858"/>
    <property type="match status" value="1"/>
</dbReference>
<dbReference type="Pfam" id="PF00296">
    <property type="entry name" value="Bac_luciferase"/>
    <property type="match status" value="1"/>
</dbReference>
<proteinExistence type="predicted"/>
<dbReference type="Gene3D" id="3.20.20.30">
    <property type="entry name" value="Luciferase-like domain"/>
    <property type="match status" value="1"/>
</dbReference>
<dbReference type="EMBL" id="JAVDPW010000002">
    <property type="protein sequence ID" value="MDR6289004.1"/>
    <property type="molecule type" value="Genomic_DNA"/>
</dbReference>
<dbReference type="InterPro" id="IPR036661">
    <property type="entry name" value="Luciferase-like_sf"/>
</dbReference>
<dbReference type="PANTHER" id="PTHR30137:SF15">
    <property type="entry name" value="BLL6902 PROTEIN"/>
    <property type="match status" value="1"/>
</dbReference>
<protein>
    <submittedName>
        <fullName evidence="2">FMN-dependent luciferase-like monooxygenase</fullName>
    </submittedName>
</protein>
<evidence type="ECO:0000259" key="1">
    <source>
        <dbReference type="Pfam" id="PF00296"/>
    </source>
</evidence>
<accession>A0ABU1JLV4</accession>